<evidence type="ECO:0000259" key="5">
    <source>
        <dbReference type="Pfam" id="PF12708"/>
    </source>
</evidence>
<dbReference type="InterPro" id="IPR000743">
    <property type="entry name" value="Glyco_hydro_28"/>
</dbReference>
<dbReference type="Proteomes" id="UP000823641">
    <property type="component" value="Unassembled WGS sequence"/>
</dbReference>
<dbReference type="GO" id="GO:0004650">
    <property type="term" value="F:polygalacturonase activity"/>
    <property type="evidence" value="ECO:0007669"/>
    <property type="project" value="InterPro"/>
</dbReference>
<dbReference type="InterPro" id="IPR012334">
    <property type="entry name" value="Pectin_lyas_fold"/>
</dbReference>
<organism evidence="6 7">
    <name type="scientific">Candidatus Gallipaludibacter merdavium</name>
    <dbReference type="NCBI Taxonomy" id="2840839"/>
    <lineage>
        <taxon>Bacteria</taxon>
        <taxon>Pseudomonadati</taxon>
        <taxon>Bacteroidota</taxon>
        <taxon>Bacteroidia</taxon>
        <taxon>Bacteroidales</taxon>
        <taxon>Candidatus Gallipaludibacter</taxon>
    </lineage>
</organism>
<sequence length="498" mass="55030">MDVEALYKKTKAEMPKVTVPTFPEMTVNIKSFGAQGNGVFMNTEAIQTAIDNVCEAGGGTVVIPAGVWMTGPIVLKNNVRLYTEPCALIVFSPNYMDYPIIETSFEGVDTKRCQSPISARGAKNIAITGHGTFNGSGDAWRPVKKSKVTGNQWKEFLSRGGVVNEKGDMWFPYESSLYGQSLCVDQNVPANVKDDEWERIHSFLRPVMVSFIECDGILLEGVTFENSPAWNIHPLMSNNIIINDLTVRNPWYSQNGDGIDIESCSNTLIINSNFDVGDDAICMKSGKNEDGRERGIPTENVLVNNCTVYHGHGGFVVGSEMSGDIRNIYVENCVFIGTDIGLRFKSTRGRGGIVENIHIQNIYMKDIPTDPLLFDLFYGGKGAGEETEEEIMARMQANIPPVSIETPQFKDIYIKNVTCAGAKRAMLFNGLPEMKIKNVQLDSIFIQATYGAEINQTDGIVIKNTQIINEKGKPFTMRMVDNVTYENITDANGDQITL</sequence>
<dbReference type="InterPro" id="IPR024535">
    <property type="entry name" value="RHGA/B-epi-like_pectate_lyase"/>
</dbReference>
<dbReference type="EMBL" id="JADIMG010000094">
    <property type="protein sequence ID" value="MBO8460641.1"/>
    <property type="molecule type" value="Genomic_DNA"/>
</dbReference>
<comment type="caution">
    <text evidence="6">The sequence shown here is derived from an EMBL/GenBank/DDBJ whole genome shotgun (WGS) entry which is preliminary data.</text>
</comment>
<name>A0A9D9HV02_9BACT</name>
<dbReference type="Gene3D" id="2.160.20.10">
    <property type="entry name" value="Single-stranded right-handed beta-helix, Pectin lyase-like"/>
    <property type="match status" value="1"/>
</dbReference>
<keyword evidence="3 4" id="KW-0326">Glycosidase</keyword>
<evidence type="ECO:0000313" key="7">
    <source>
        <dbReference type="Proteomes" id="UP000823641"/>
    </source>
</evidence>
<keyword evidence="2 4" id="KW-0378">Hydrolase</keyword>
<evidence type="ECO:0000313" key="6">
    <source>
        <dbReference type="EMBL" id="MBO8460641.1"/>
    </source>
</evidence>
<reference evidence="6" key="1">
    <citation type="submission" date="2020-10" db="EMBL/GenBank/DDBJ databases">
        <authorList>
            <person name="Gilroy R."/>
        </authorList>
    </citation>
    <scope>NUCLEOTIDE SEQUENCE</scope>
    <source>
        <strain evidence="6">G3-3990</strain>
    </source>
</reference>
<dbReference type="Pfam" id="PF12708">
    <property type="entry name" value="Pect-lyase_RHGA_epim"/>
    <property type="match status" value="1"/>
</dbReference>
<dbReference type="PROSITE" id="PS00502">
    <property type="entry name" value="POLYGALACTURONASE"/>
    <property type="match status" value="1"/>
</dbReference>
<dbReference type="SUPFAM" id="SSF51126">
    <property type="entry name" value="Pectin lyase-like"/>
    <property type="match status" value="1"/>
</dbReference>
<feature type="domain" description="Rhamnogalacturonase A/B/Epimerase-like pectate lyase" evidence="5">
    <location>
        <begin position="27"/>
        <end position="85"/>
    </location>
</feature>
<evidence type="ECO:0000256" key="1">
    <source>
        <dbReference type="ARBA" id="ARBA00008834"/>
    </source>
</evidence>
<dbReference type="InterPro" id="IPR006626">
    <property type="entry name" value="PbH1"/>
</dbReference>
<dbReference type="PANTHER" id="PTHR31339:SF9">
    <property type="entry name" value="PLASMIN AND FIBRONECTIN-BINDING PROTEIN A"/>
    <property type="match status" value="1"/>
</dbReference>
<dbReference type="AlphaFoldDB" id="A0A9D9HV02"/>
<evidence type="ECO:0000256" key="3">
    <source>
        <dbReference type="ARBA" id="ARBA00023295"/>
    </source>
</evidence>
<dbReference type="SMART" id="SM00710">
    <property type="entry name" value="PbH1"/>
    <property type="match status" value="4"/>
</dbReference>
<dbReference type="InterPro" id="IPR051801">
    <property type="entry name" value="GH28_Enzymes"/>
</dbReference>
<evidence type="ECO:0000256" key="4">
    <source>
        <dbReference type="RuleBase" id="RU361169"/>
    </source>
</evidence>
<evidence type="ECO:0000256" key="2">
    <source>
        <dbReference type="ARBA" id="ARBA00022801"/>
    </source>
</evidence>
<accession>A0A9D9HV02</accession>
<proteinExistence type="inferred from homology"/>
<protein>
    <submittedName>
        <fullName evidence="6">Glycoside hydrolase family 28 protein</fullName>
    </submittedName>
</protein>
<reference evidence="6" key="2">
    <citation type="journal article" date="2021" name="PeerJ">
        <title>Extensive microbial diversity within the chicken gut microbiome revealed by metagenomics and culture.</title>
        <authorList>
            <person name="Gilroy R."/>
            <person name="Ravi A."/>
            <person name="Getino M."/>
            <person name="Pursley I."/>
            <person name="Horton D.L."/>
            <person name="Alikhan N.F."/>
            <person name="Baker D."/>
            <person name="Gharbi K."/>
            <person name="Hall N."/>
            <person name="Watson M."/>
            <person name="Adriaenssens E.M."/>
            <person name="Foster-Nyarko E."/>
            <person name="Jarju S."/>
            <person name="Secka A."/>
            <person name="Antonio M."/>
            <person name="Oren A."/>
            <person name="Chaudhuri R.R."/>
            <person name="La Ragione R."/>
            <person name="Hildebrand F."/>
            <person name="Pallen M.J."/>
        </authorList>
    </citation>
    <scope>NUCLEOTIDE SEQUENCE</scope>
    <source>
        <strain evidence="6">G3-3990</strain>
    </source>
</reference>
<dbReference type="Pfam" id="PF00295">
    <property type="entry name" value="Glyco_hydro_28"/>
    <property type="match status" value="1"/>
</dbReference>
<dbReference type="PANTHER" id="PTHR31339">
    <property type="entry name" value="PECTIN LYASE-RELATED"/>
    <property type="match status" value="1"/>
</dbReference>
<comment type="similarity">
    <text evidence="1 4">Belongs to the glycosyl hydrolase 28 family.</text>
</comment>
<dbReference type="InterPro" id="IPR011050">
    <property type="entry name" value="Pectin_lyase_fold/virulence"/>
</dbReference>
<gene>
    <name evidence="6" type="ORF">IAA73_09970</name>
</gene>
<dbReference type="GO" id="GO:0005975">
    <property type="term" value="P:carbohydrate metabolic process"/>
    <property type="evidence" value="ECO:0007669"/>
    <property type="project" value="InterPro"/>
</dbReference>